<dbReference type="InterPro" id="IPR011009">
    <property type="entry name" value="Kinase-like_dom_sf"/>
</dbReference>
<dbReference type="Ensembl" id="ENSCINT00000014554.3">
    <property type="protein sequence ID" value="ENSCINP00000014554.3"/>
    <property type="gene ID" value="ENSCING00000007087.3"/>
</dbReference>
<dbReference type="SUPFAM" id="SSF56112">
    <property type="entry name" value="Protein kinase-like (PK-like)"/>
    <property type="match status" value="1"/>
</dbReference>
<keyword evidence="5" id="KW-1185">Reference proteome</keyword>
<dbReference type="Proteomes" id="UP000008144">
    <property type="component" value="Chromosome 1"/>
</dbReference>
<proteinExistence type="inferred from homology"/>
<dbReference type="PANTHER" id="PTHR48014:SF21">
    <property type="entry name" value="SERINE_THREONINE-PROTEIN KINASE FRAY2"/>
    <property type="match status" value="1"/>
</dbReference>
<accession>F6W912</accession>
<dbReference type="GO" id="GO:0005524">
    <property type="term" value="F:ATP binding"/>
    <property type="evidence" value="ECO:0007669"/>
    <property type="project" value="InterPro"/>
</dbReference>
<dbReference type="AlphaFoldDB" id="F6W912"/>
<feature type="domain" description="Protein kinase" evidence="3">
    <location>
        <begin position="7"/>
        <end position="285"/>
    </location>
</feature>
<dbReference type="InterPro" id="IPR000719">
    <property type="entry name" value="Prot_kinase_dom"/>
</dbReference>
<evidence type="ECO:0000313" key="5">
    <source>
        <dbReference type="Proteomes" id="UP000008144"/>
    </source>
</evidence>
<dbReference type="PROSITE" id="PS50011">
    <property type="entry name" value="PROTEIN_KINASE_DOM"/>
    <property type="match status" value="1"/>
</dbReference>
<dbReference type="Pfam" id="PF00069">
    <property type="entry name" value="Pkinase"/>
    <property type="match status" value="1"/>
</dbReference>
<reference evidence="4" key="2">
    <citation type="journal article" date="2008" name="Genome Biol.">
        <title>Improved genome assembly and evidence-based global gene model set for the chordate Ciona intestinalis: new insight into intron and operon populations.</title>
        <authorList>
            <person name="Satou Y."/>
            <person name="Mineta K."/>
            <person name="Ogasawara M."/>
            <person name="Sasakura Y."/>
            <person name="Shoguchi E."/>
            <person name="Ueno K."/>
            <person name="Yamada L."/>
            <person name="Matsumoto J."/>
            <person name="Wasserscheid J."/>
            <person name="Dewar K."/>
            <person name="Wiley G.B."/>
            <person name="Macmil S.L."/>
            <person name="Roe B.A."/>
            <person name="Zeller R.W."/>
            <person name="Hastings K.E."/>
            <person name="Lemaire P."/>
            <person name="Lindquist E."/>
            <person name="Endo T."/>
            <person name="Hotta K."/>
            <person name="Inaba K."/>
        </authorList>
    </citation>
    <scope>NUCLEOTIDE SEQUENCE [LARGE SCALE GENOMIC DNA]</scope>
    <source>
        <strain evidence="4">wild type</strain>
    </source>
</reference>
<dbReference type="STRING" id="7719.ENSCINP00000014554"/>
<evidence type="ECO:0000256" key="1">
    <source>
        <dbReference type="ARBA" id="ARBA00008874"/>
    </source>
</evidence>
<dbReference type="InParanoid" id="F6W912"/>
<dbReference type="GeneTree" id="ENSGT00940000168867"/>
<evidence type="ECO:0000256" key="2">
    <source>
        <dbReference type="ARBA" id="ARBA00034653"/>
    </source>
</evidence>
<reference evidence="4" key="3">
    <citation type="submission" date="2025-08" db="UniProtKB">
        <authorList>
            <consortium name="Ensembl"/>
        </authorList>
    </citation>
    <scope>IDENTIFICATION</scope>
</reference>
<dbReference type="PANTHER" id="PTHR48014">
    <property type="entry name" value="SERINE/THREONINE-PROTEIN KINASE FRAY2"/>
    <property type="match status" value="1"/>
</dbReference>
<dbReference type="GO" id="GO:0043539">
    <property type="term" value="F:protein serine/threonine kinase activator activity"/>
    <property type="evidence" value="ECO:0000318"/>
    <property type="project" value="GO_Central"/>
</dbReference>
<comment type="similarity">
    <text evidence="1">Belongs to the protein kinase superfamily. STE Ser/Thr protein kinase family. STE20 subfamily.</text>
</comment>
<dbReference type="FunCoup" id="F6W912">
    <property type="interactions" value="209"/>
</dbReference>
<dbReference type="GO" id="GO:1902554">
    <property type="term" value="C:serine/threonine protein kinase complex"/>
    <property type="evidence" value="ECO:0000318"/>
    <property type="project" value="GO_Central"/>
</dbReference>
<protein>
    <recommendedName>
        <fullName evidence="3">Protein kinase domain-containing protein</fullName>
    </recommendedName>
</protein>
<dbReference type="HOGENOM" id="CLU_000288_63_23_1"/>
<evidence type="ECO:0000313" key="4">
    <source>
        <dbReference type="Ensembl" id="ENSCINP00000014554.3"/>
    </source>
</evidence>
<reference evidence="4" key="4">
    <citation type="submission" date="2025-09" db="UniProtKB">
        <authorList>
            <consortium name="Ensembl"/>
        </authorList>
    </citation>
    <scope>IDENTIFICATION</scope>
</reference>
<dbReference type="GO" id="GO:0006611">
    <property type="term" value="P:protein export from nucleus"/>
    <property type="evidence" value="ECO:0000318"/>
    <property type="project" value="GO_Central"/>
</dbReference>
<name>F6W912_CIOIN</name>
<organism evidence="4 5">
    <name type="scientific">Ciona intestinalis</name>
    <name type="common">Transparent sea squirt</name>
    <name type="synonym">Ascidia intestinalis</name>
    <dbReference type="NCBI Taxonomy" id="7719"/>
    <lineage>
        <taxon>Eukaryota</taxon>
        <taxon>Metazoa</taxon>
        <taxon>Chordata</taxon>
        <taxon>Tunicata</taxon>
        <taxon>Ascidiacea</taxon>
        <taxon>Phlebobranchia</taxon>
        <taxon>Cionidae</taxon>
        <taxon>Ciona</taxon>
    </lineage>
</organism>
<evidence type="ECO:0000259" key="3">
    <source>
        <dbReference type="PROSITE" id="PS50011"/>
    </source>
</evidence>
<dbReference type="Gene3D" id="3.30.200.20">
    <property type="entry name" value="Phosphorylase Kinase, domain 1"/>
    <property type="match status" value="1"/>
</dbReference>
<comment type="function">
    <text evidence="2">Pseudokinase which, in complex with CAB39/MO25 (CAB39/MO25alpha or CAB39L/MO25beta), binds to and activates STK11/LKB1. Adopts a closed conformation typical of active protein kinases and binds STK11/LKB1 as a pseudosubstrate, promoting conformational change of STK11/LKB1 in an active conformation.</text>
</comment>
<reference evidence="5" key="1">
    <citation type="journal article" date="2002" name="Science">
        <title>The draft genome of Ciona intestinalis: insights into chordate and vertebrate origins.</title>
        <authorList>
            <person name="Dehal P."/>
            <person name="Satou Y."/>
            <person name="Campbell R.K."/>
            <person name="Chapman J."/>
            <person name="Degnan B."/>
            <person name="De Tomaso A."/>
            <person name="Davidson B."/>
            <person name="Di Gregorio A."/>
            <person name="Gelpke M."/>
            <person name="Goodstein D.M."/>
            <person name="Harafuji N."/>
            <person name="Hastings K.E."/>
            <person name="Ho I."/>
            <person name="Hotta K."/>
            <person name="Huang W."/>
            <person name="Kawashima T."/>
            <person name="Lemaire P."/>
            <person name="Martinez D."/>
            <person name="Meinertzhagen I.A."/>
            <person name="Necula S."/>
            <person name="Nonaka M."/>
            <person name="Putnam N."/>
            <person name="Rash S."/>
            <person name="Saiga H."/>
            <person name="Satake M."/>
            <person name="Terry A."/>
            <person name="Yamada L."/>
            <person name="Wang H.G."/>
            <person name="Awazu S."/>
            <person name="Azumi K."/>
            <person name="Boore J."/>
            <person name="Branno M."/>
            <person name="Chin-Bow S."/>
            <person name="DeSantis R."/>
            <person name="Doyle S."/>
            <person name="Francino P."/>
            <person name="Keys D.N."/>
            <person name="Haga S."/>
            <person name="Hayashi H."/>
            <person name="Hino K."/>
            <person name="Imai K.S."/>
            <person name="Inaba K."/>
            <person name="Kano S."/>
            <person name="Kobayashi K."/>
            <person name="Kobayashi M."/>
            <person name="Lee B.I."/>
            <person name="Makabe K.W."/>
            <person name="Manohar C."/>
            <person name="Matassi G."/>
            <person name="Medina M."/>
            <person name="Mochizuki Y."/>
            <person name="Mount S."/>
            <person name="Morishita T."/>
            <person name="Miura S."/>
            <person name="Nakayama A."/>
            <person name="Nishizaka S."/>
            <person name="Nomoto H."/>
            <person name="Ohta F."/>
            <person name="Oishi K."/>
            <person name="Rigoutsos I."/>
            <person name="Sano M."/>
            <person name="Sasaki A."/>
            <person name="Sasakura Y."/>
            <person name="Shoguchi E."/>
            <person name="Shin-i T."/>
            <person name="Spagnuolo A."/>
            <person name="Stainier D."/>
            <person name="Suzuki M.M."/>
            <person name="Tassy O."/>
            <person name="Takatori N."/>
            <person name="Tokuoka M."/>
            <person name="Yagi K."/>
            <person name="Yoshizaki F."/>
            <person name="Wada S."/>
            <person name="Zhang C."/>
            <person name="Hyatt P.D."/>
            <person name="Larimer F."/>
            <person name="Detter C."/>
            <person name="Doggett N."/>
            <person name="Glavina T."/>
            <person name="Hawkins T."/>
            <person name="Richardson P."/>
            <person name="Lucas S."/>
            <person name="Kohara Y."/>
            <person name="Levine M."/>
            <person name="Satoh N."/>
            <person name="Rokhsar D.S."/>
        </authorList>
    </citation>
    <scope>NUCLEOTIDE SEQUENCE [LARGE SCALE GENOMIC DNA]</scope>
</reference>
<dbReference type="OMA" id="KNEMVFC"/>
<dbReference type="EMBL" id="EAAA01000322">
    <property type="status" value="NOT_ANNOTATED_CDS"/>
    <property type="molecule type" value="Genomic_DNA"/>
</dbReference>
<dbReference type="Gene3D" id="1.10.510.10">
    <property type="entry name" value="Transferase(Phosphotransferase) domain 1"/>
    <property type="match status" value="1"/>
</dbReference>
<sequence length="285" mass="32236">MVIRDDYAFYRLIGKCNFSNTNIYLVKCKASNTLLAVKETDLDSASTECFKFLQQELWISRSLCHKNVLVHNQTLIENGKLYVVSEMMDYGSCTDLMESHFKYGLPELVIAYTLREVLNALEYIHSLQCIHRGVKASHIVLSSDGSVKLSGHRNMISVLNKDFRSAPVHDYPRHDTFLLPWLSPEILQQNMQGYGPESDIYSLGITACELANGHAPFTDMPSTQMLLEKLNGTMPCLLDKTTVPLTNDSVLENMDPNIQEQHHATGVRSFSPAFHKVNLFLVLFS</sequence>
<dbReference type="GO" id="GO:0004672">
    <property type="term" value="F:protein kinase activity"/>
    <property type="evidence" value="ECO:0007669"/>
    <property type="project" value="InterPro"/>
</dbReference>
<dbReference type="InterPro" id="IPR047173">
    <property type="entry name" value="STRAD_A/B-like"/>
</dbReference>